<dbReference type="RefSeq" id="WP_146369577.1">
    <property type="nucleotide sequence ID" value="NZ_SJPP01000001.1"/>
</dbReference>
<dbReference type="Proteomes" id="UP000320735">
    <property type="component" value="Unassembled WGS sequence"/>
</dbReference>
<reference evidence="2 3" key="1">
    <citation type="submission" date="2019-02" db="EMBL/GenBank/DDBJ databases">
        <title>Deep-cultivation of Planctomycetes and their phenomic and genomic characterization uncovers novel biology.</title>
        <authorList>
            <person name="Wiegand S."/>
            <person name="Jogler M."/>
            <person name="Boedeker C."/>
            <person name="Pinto D."/>
            <person name="Vollmers J."/>
            <person name="Rivas-Marin E."/>
            <person name="Kohn T."/>
            <person name="Peeters S.H."/>
            <person name="Heuer A."/>
            <person name="Rast P."/>
            <person name="Oberbeckmann S."/>
            <person name="Bunk B."/>
            <person name="Jeske O."/>
            <person name="Meyerdierks A."/>
            <person name="Storesund J.E."/>
            <person name="Kallscheuer N."/>
            <person name="Luecker S."/>
            <person name="Lage O.M."/>
            <person name="Pohl T."/>
            <person name="Merkel B.J."/>
            <person name="Hornburger P."/>
            <person name="Mueller R.-W."/>
            <person name="Bruemmer F."/>
            <person name="Labrenz M."/>
            <person name="Spormann A.M."/>
            <person name="Op Den Camp H."/>
            <person name="Overmann J."/>
            <person name="Amann R."/>
            <person name="Jetten M.S.M."/>
            <person name="Mascher T."/>
            <person name="Medema M.H."/>
            <person name="Devos D.P."/>
            <person name="Kaster A.-K."/>
            <person name="Ovreas L."/>
            <person name="Rohde M."/>
            <person name="Galperin M.Y."/>
            <person name="Jogler C."/>
        </authorList>
    </citation>
    <scope>NUCLEOTIDE SEQUENCE [LARGE SCALE GENOMIC DNA]</scope>
    <source>
        <strain evidence="2 3">CA54</strain>
    </source>
</reference>
<accession>A0A5C6BKK8</accession>
<gene>
    <name evidence="2" type="ORF">CA54_08770</name>
</gene>
<evidence type="ECO:0000256" key="1">
    <source>
        <dbReference type="SAM" id="SignalP"/>
    </source>
</evidence>
<organism evidence="2 3">
    <name type="scientific">Symmachiella macrocystis</name>
    <dbReference type="NCBI Taxonomy" id="2527985"/>
    <lineage>
        <taxon>Bacteria</taxon>
        <taxon>Pseudomonadati</taxon>
        <taxon>Planctomycetota</taxon>
        <taxon>Planctomycetia</taxon>
        <taxon>Planctomycetales</taxon>
        <taxon>Planctomycetaceae</taxon>
        <taxon>Symmachiella</taxon>
    </lineage>
</organism>
<proteinExistence type="predicted"/>
<protein>
    <submittedName>
        <fullName evidence="2">Uncharacterized protein</fullName>
    </submittedName>
</protein>
<evidence type="ECO:0000313" key="2">
    <source>
        <dbReference type="EMBL" id="TWU12061.1"/>
    </source>
</evidence>
<feature type="chain" id="PRO_5023146491" evidence="1">
    <location>
        <begin position="32"/>
        <end position="139"/>
    </location>
</feature>
<dbReference type="OrthoDB" id="211798at2"/>
<comment type="caution">
    <text evidence="2">The sequence shown here is derived from an EMBL/GenBank/DDBJ whole genome shotgun (WGS) entry which is preliminary data.</text>
</comment>
<evidence type="ECO:0000313" key="3">
    <source>
        <dbReference type="Proteomes" id="UP000320735"/>
    </source>
</evidence>
<feature type="signal peptide" evidence="1">
    <location>
        <begin position="1"/>
        <end position="31"/>
    </location>
</feature>
<dbReference type="AlphaFoldDB" id="A0A5C6BKK8"/>
<sequence precursor="true">MLKLNCLQKMVLSGSALCAVVLALPAATAMAQDDADWEITIRYAEKEEAPKFEKNGLSYEQAYNAIPFNRAEYDANPSYRHDSAMELLFDQMRPTTIIRTQDARASKFPAYNRLDYRWSHPYNYGYGGFNYYRGWRRGY</sequence>
<keyword evidence="3" id="KW-1185">Reference proteome</keyword>
<dbReference type="EMBL" id="SJPP01000001">
    <property type="protein sequence ID" value="TWU12061.1"/>
    <property type="molecule type" value="Genomic_DNA"/>
</dbReference>
<keyword evidence="1" id="KW-0732">Signal</keyword>
<name>A0A5C6BKK8_9PLAN</name>